<sequence length="207" mass="23345">MRRALDWLPPRLRHMLLGWASVGCAYSLGSLWPRRAIVLPELAVDRWIPFDPVAIWLYASFFLIVPAAYLFARAERLLWLQRSMQWCALAAGAAFLLCPTTLAYPPILGDGWHAEALRFFLRFDTPHNCLPSLHGALTALAAWALWDGRRKLSSWLSLAWALAILFSVIQLRRHLFIDLSAGVALGLLCGLLAARPATVFSFSYRRT</sequence>
<reference evidence="2 3" key="1">
    <citation type="submission" date="2016-10" db="EMBL/GenBank/DDBJ databases">
        <title>Chromobacterium muskegensis sp. nov., an insecticidal bacterium isolated from Sphagnum bogs.</title>
        <authorList>
            <person name="Sparks M.E."/>
            <person name="Blackburn M.B."/>
            <person name="Gundersen-Rindal D.E."/>
            <person name="Mitchell A."/>
            <person name="Farrar R."/>
            <person name="Kuhar D."/>
        </authorList>
    </citation>
    <scope>NUCLEOTIDE SEQUENCE [LARGE SCALE GENOMIC DNA]</scope>
    <source>
        <strain evidence="2 3">21-1</strain>
    </source>
</reference>
<dbReference type="STRING" id="1108595.BKX93_02765"/>
<dbReference type="PROSITE" id="PS51257">
    <property type="entry name" value="PROKAR_LIPOPROTEIN"/>
    <property type="match status" value="1"/>
</dbReference>
<dbReference type="KEGG" id="cvc:BKX93_02765"/>
<dbReference type="AlphaFoldDB" id="A0A1D9LCN5"/>
<evidence type="ECO:0000259" key="1">
    <source>
        <dbReference type="Pfam" id="PF14378"/>
    </source>
</evidence>
<dbReference type="GO" id="GO:0016020">
    <property type="term" value="C:membrane"/>
    <property type="evidence" value="ECO:0007669"/>
    <property type="project" value="UniProtKB-SubCell"/>
</dbReference>
<dbReference type="Proteomes" id="UP000178776">
    <property type="component" value="Chromosome"/>
</dbReference>
<accession>A0A1D9LCN5</accession>
<proteinExistence type="predicted"/>
<dbReference type="RefSeq" id="WP_070978615.1">
    <property type="nucleotide sequence ID" value="NZ_CP017707.1"/>
</dbReference>
<evidence type="ECO:0000313" key="2">
    <source>
        <dbReference type="EMBL" id="AOZ49027.1"/>
    </source>
</evidence>
<evidence type="ECO:0000313" key="3">
    <source>
        <dbReference type="Proteomes" id="UP000178776"/>
    </source>
</evidence>
<dbReference type="Pfam" id="PF14378">
    <property type="entry name" value="PAP2_3"/>
    <property type="match status" value="1"/>
</dbReference>
<protein>
    <submittedName>
        <fullName evidence="2">Inositol phosphorylceramide synthase</fullName>
    </submittedName>
</protein>
<organism evidence="2 3">
    <name type="scientific">Chromobacterium vaccinii</name>
    <dbReference type="NCBI Taxonomy" id="1108595"/>
    <lineage>
        <taxon>Bacteria</taxon>
        <taxon>Pseudomonadati</taxon>
        <taxon>Pseudomonadota</taxon>
        <taxon>Betaproteobacteria</taxon>
        <taxon>Neisseriales</taxon>
        <taxon>Chromobacteriaceae</taxon>
        <taxon>Chromobacterium</taxon>
    </lineage>
</organism>
<feature type="domain" description="Inositolphosphotransferase Aur1/Ipt1" evidence="1">
    <location>
        <begin position="53"/>
        <end position="188"/>
    </location>
</feature>
<dbReference type="InterPro" id="IPR026841">
    <property type="entry name" value="Aur1/Ipt1"/>
</dbReference>
<dbReference type="Gene3D" id="1.20.144.10">
    <property type="entry name" value="Phosphatidic acid phosphatase type 2/haloperoxidase"/>
    <property type="match status" value="1"/>
</dbReference>
<dbReference type="GeneID" id="68840139"/>
<gene>
    <name evidence="2" type="ORF">BKX93_02765</name>
</gene>
<dbReference type="EMBL" id="CP017707">
    <property type="protein sequence ID" value="AOZ49027.1"/>
    <property type="molecule type" value="Genomic_DNA"/>
</dbReference>
<name>A0A1D9LCN5_9NEIS</name>